<keyword evidence="11" id="KW-0408">Iron</keyword>
<evidence type="ECO:0000256" key="1">
    <source>
        <dbReference type="ARBA" id="ARBA00001971"/>
    </source>
</evidence>
<dbReference type="KEGG" id="pwu:A8O14_03140"/>
<keyword evidence="10 13" id="KW-1133">Transmembrane helix</keyword>
<evidence type="ECO:0000313" key="16">
    <source>
        <dbReference type="EMBL" id="ANI99179.1"/>
    </source>
</evidence>
<dbReference type="NCBIfam" id="TIGR01583">
    <property type="entry name" value="formate-DH-gamm"/>
    <property type="match status" value="1"/>
</dbReference>
<feature type="signal peptide" evidence="14">
    <location>
        <begin position="1"/>
        <end position="29"/>
    </location>
</feature>
<evidence type="ECO:0000256" key="9">
    <source>
        <dbReference type="ARBA" id="ARBA00022982"/>
    </source>
</evidence>
<feature type="domain" description="Cytochrome b561 bacterial/Ni-hydrogenase" evidence="15">
    <location>
        <begin position="148"/>
        <end position="331"/>
    </location>
</feature>
<comment type="subcellular location">
    <subcellularLocation>
        <location evidence="2">Cell membrane</location>
        <topology evidence="2">Multi-pass membrane protein</topology>
    </subcellularLocation>
</comment>
<keyword evidence="14" id="KW-0732">Signal</keyword>
<evidence type="ECO:0000256" key="12">
    <source>
        <dbReference type="ARBA" id="ARBA00023136"/>
    </source>
</evidence>
<protein>
    <submittedName>
        <fullName evidence="16">Formate dehydrogenase subunit gamma</fullName>
    </submittedName>
</protein>
<dbReference type="InterPro" id="IPR051817">
    <property type="entry name" value="FDH_cytochrome_b556_subunit"/>
</dbReference>
<dbReference type="PANTHER" id="PTHR30074:SF6">
    <property type="entry name" value="FORMATE DEHYDROGENASE GAMMA SUBUNIT"/>
    <property type="match status" value="1"/>
</dbReference>
<keyword evidence="6" id="KW-0349">Heme</keyword>
<dbReference type="GO" id="GO:0036397">
    <property type="term" value="F:formate dehydrogenase (quinone) activity"/>
    <property type="evidence" value="ECO:0007669"/>
    <property type="project" value="TreeGrafter"/>
</dbReference>
<evidence type="ECO:0000256" key="4">
    <source>
        <dbReference type="ARBA" id="ARBA00022448"/>
    </source>
</evidence>
<evidence type="ECO:0000259" key="15">
    <source>
        <dbReference type="Pfam" id="PF01292"/>
    </source>
</evidence>
<dbReference type="PANTHER" id="PTHR30074">
    <property type="entry name" value="FORMATE DEHYDROGENASE, NITRATE-INDUCIBLE, CYTOCHROME B556 FDN SUBUNIT"/>
    <property type="match status" value="1"/>
</dbReference>
<accession>A0A191UDU0</accession>
<evidence type="ECO:0000256" key="6">
    <source>
        <dbReference type="ARBA" id="ARBA00022617"/>
    </source>
</evidence>
<keyword evidence="17" id="KW-1185">Reference proteome</keyword>
<keyword evidence="9" id="KW-0249">Electron transport</keyword>
<evidence type="ECO:0000256" key="2">
    <source>
        <dbReference type="ARBA" id="ARBA00004651"/>
    </source>
</evidence>
<evidence type="ECO:0000256" key="14">
    <source>
        <dbReference type="SAM" id="SignalP"/>
    </source>
</evidence>
<dbReference type="GO" id="GO:0022904">
    <property type="term" value="P:respiratory electron transport chain"/>
    <property type="evidence" value="ECO:0007669"/>
    <property type="project" value="InterPro"/>
</dbReference>
<keyword evidence="5" id="KW-1003">Cell membrane</keyword>
<dbReference type="EMBL" id="CP015922">
    <property type="protein sequence ID" value="ANI99179.1"/>
    <property type="molecule type" value="Genomic_DNA"/>
</dbReference>
<evidence type="ECO:0000313" key="17">
    <source>
        <dbReference type="Proteomes" id="UP000078463"/>
    </source>
</evidence>
<gene>
    <name evidence="16" type="ORF">A8O14_03140</name>
</gene>
<evidence type="ECO:0000256" key="7">
    <source>
        <dbReference type="ARBA" id="ARBA00022692"/>
    </source>
</evidence>
<dbReference type="InterPro" id="IPR016174">
    <property type="entry name" value="Di-haem_cyt_TM"/>
</dbReference>
<dbReference type="GO" id="GO:0009326">
    <property type="term" value="C:formate dehydrogenase complex"/>
    <property type="evidence" value="ECO:0007669"/>
    <property type="project" value="InterPro"/>
</dbReference>
<feature type="transmembrane region" description="Helical" evidence="13">
    <location>
        <begin position="155"/>
        <end position="180"/>
    </location>
</feature>
<dbReference type="RefSeq" id="WP_068948184.1">
    <property type="nucleotide sequence ID" value="NZ_CP015922.1"/>
</dbReference>
<evidence type="ECO:0000256" key="8">
    <source>
        <dbReference type="ARBA" id="ARBA00022723"/>
    </source>
</evidence>
<keyword evidence="12 13" id="KW-0472">Membrane</keyword>
<evidence type="ECO:0000256" key="5">
    <source>
        <dbReference type="ARBA" id="ARBA00022475"/>
    </source>
</evidence>
<dbReference type="GO" id="GO:0008863">
    <property type="term" value="F:formate dehydrogenase (NAD+) activity"/>
    <property type="evidence" value="ECO:0007669"/>
    <property type="project" value="InterPro"/>
</dbReference>
<dbReference type="STRING" id="1743168.A8O14_03140"/>
<name>A0A191UDU0_9BURK</name>
<dbReference type="Gene3D" id="1.20.950.20">
    <property type="entry name" value="Transmembrane di-heme cytochromes, Chain C"/>
    <property type="match status" value="1"/>
</dbReference>
<feature type="transmembrane region" description="Helical" evidence="13">
    <location>
        <begin position="297"/>
        <end position="316"/>
    </location>
</feature>
<dbReference type="InterPro" id="IPR011577">
    <property type="entry name" value="Cyt_b561_bac/Ni-Hgenase"/>
</dbReference>
<keyword evidence="8" id="KW-0479">Metal-binding</keyword>
<evidence type="ECO:0000256" key="13">
    <source>
        <dbReference type="SAM" id="Phobius"/>
    </source>
</evidence>
<keyword evidence="7 13" id="KW-0812">Transmembrane</keyword>
<feature type="transmembrane region" description="Helical" evidence="13">
    <location>
        <begin position="200"/>
        <end position="220"/>
    </location>
</feature>
<dbReference type="GO" id="GO:0009055">
    <property type="term" value="F:electron transfer activity"/>
    <property type="evidence" value="ECO:0007669"/>
    <property type="project" value="InterPro"/>
</dbReference>
<dbReference type="GO" id="GO:0005886">
    <property type="term" value="C:plasma membrane"/>
    <property type="evidence" value="ECO:0007669"/>
    <property type="project" value="UniProtKB-SubCell"/>
</dbReference>
<dbReference type="AlphaFoldDB" id="A0A191UDU0"/>
<dbReference type="SUPFAM" id="SSF81342">
    <property type="entry name" value="Transmembrane di-heme cytochromes"/>
    <property type="match status" value="1"/>
</dbReference>
<feature type="transmembrane region" description="Helical" evidence="13">
    <location>
        <begin position="110"/>
        <end position="131"/>
    </location>
</feature>
<dbReference type="Pfam" id="PF01292">
    <property type="entry name" value="Ni_hydr_CYTB"/>
    <property type="match status" value="1"/>
</dbReference>
<dbReference type="GO" id="GO:0015944">
    <property type="term" value="P:formate oxidation"/>
    <property type="evidence" value="ECO:0007669"/>
    <property type="project" value="TreeGrafter"/>
</dbReference>
<keyword evidence="4" id="KW-0813">Transport</keyword>
<feature type="transmembrane region" description="Helical" evidence="13">
    <location>
        <begin position="256"/>
        <end position="276"/>
    </location>
</feature>
<dbReference type="InterPro" id="IPR006471">
    <property type="entry name" value="Formate_DH_gsu"/>
</dbReference>
<dbReference type="GO" id="GO:0046872">
    <property type="term" value="F:metal ion binding"/>
    <property type="evidence" value="ECO:0007669"/>
    <property type="project" value="UniProtKB-KW"/>
</dbReference>
<proteinExistence type="inferred from homology"/>
<feature type="chain" id="PRO_5008248033" evidence="14">
    <location>
        <begin position="30"/>
        <end position="353"/>
    </location>
</feature>
<sequence length="353" mass="38699">MKRSFSKVLRTLVVTAGLSLTLASGMSFAERAPMPPLPSPSGVDVPPLSVPANPNALANGTQAQAQPANPSIFTTANSDPYNYVSIPDKEASVLIQRSGQEWRVIRNGVITVYGGWLLAIAFFGIIAMYTIKGSIKLHEPMSGVKIKRFSALDRLVHWLMAFSFLALAFTGLLILYGKYFAMPLMGGTAYGSFLMVCKNIHNFTGPLFTICIVIFFLLFAHKNLPGKGDLQWYLTFGGMFSGKHVPAGFFNGGEKIWFWFGMTFLGLVISASGFVLDMIVPFMTIEYTRGTMQIANIIHSSAAILMSTMAMGHIYIGTIGMQGSIDGMKTGYVDATWAKEHHELWYDELNKKG</sequence>
<comment type="similarity">
    <text evidence="3">Belongs to the formate dehydrogenase gamma subunit family.</text>
</comment>
<organism evidence="16 17">
    <name type="scientific">Polynucleobacter wuianus</name>
    <dbReference type="NCBI Taxonomy" id="1743168"/>
    <lineage>
        <taxon>Bacteria</taxon>
        <taxon>Pseudomonadati</taxon>
        <taxon>Pseudomonadota</taxon>
        <taxon>Betaproteobacteria</taxon>
        <taxon>Burkholderiales</taxon>
        <taxon>Burkholderiaceae</taxon>
        <taxon>Polynucleobacter</taxon>
    </lineage>
</organism>
<comment type="cofactor">
    <cofactor evidence="1">
        <name>heme</name>
        <dbReference type="ChEBI" id="CHEBI:30413"/>
    </cofactor>
</comment>
<reference evidence="17" key="1">
    <citation type="submission" date="2016-05" db="EMBL/GenBank/DDBJ databases">
        <title>Polynucleobacter sp. QLW-P1FAT50C-4 genome.</title>
        <authorList>
            <person name="Hahn M.W."/>
        </authorList>
    </citation>
    <scope>NUCLEOTIDE SEQUENCE [LARGE SCALE GENOMIC DNA]</scope>
    <source>
        <strain evidence="17">QLW-P1FAT50C-4</strain>
    </source>
</reference>
<evidence type="ECO:0000256" key="10">
    <source>
        <dbReference type="ARBA" id="ARBA00022989"/>
    </source>
</evidence>
<dbReference type="OrthoDB" id="9790598at2"/>
<dbReference type="GO" id="GO:0009061">
    <property type="term" value="P:anaerobic respiration"/>
    <property type="evidence" value="ECO:0007669"/>
    <property type="project" value="TreeGrafter"/>
</dbReference>
<dbReference type="Proteomes" id="UP000078463">
    <property type="component" value="Chromosome"/>
</dbReference>
<evidence type="ECO:0000256" key="3">
    <source>
        <dbReference type="ARBA" id="ARBA00010747"/>
    </source>
</evidence>
<evidence type="ECO:0000256" key="11">
    <source>
        <dbReference type="ARBA" id="ARBA00023004"/>
    </source>
</evidence>